<evidence type="ECO:0000313" key="3">
    <source>
        <dbReference type="Proteomes" id="UP000176855"/>
    </source>
</evidence>
<organism evidence="2 3">
    <name type="scientific">Candidatus Staskawiczbacteria bacterium RIFCSPHIGHO2_01_FULL_39_25</name>
    <dbReference type="NCBI Taxonomy" id="1802202"/>
    <lineage>
        <taxon>Bacteria</taxon>
        <taxon>Candidatus Staskawicziibacteriota</taxon>
    </lineage>
</organism>
<sequence>MAKGNPENSILGKQEDSPLLRREGKRIARKGKAAKTEAVIVPQEQWVQNREDERFQHIENVIGPQKENMGHEAAQQPAEQAEIERLKNLISKELEEHAKTLERNNKEGIGAVVEGFTAEQEGEEPIQLSALEKIKKSGIMKKLPEIVLNEEGSPGKLMDALEKSKVPAAAGWGIKKGWAAARTPLLLTSFIAGELMGTVWDIIKEESKIIWGALRRKSAPGFFEMVGTMWRKHFPKKER</sequence>
<feature type="compositionally biased region" description="Basic and acidic residues" evidence="1">
    <location>
        <begin position="13"/>
        <end position="22"/>
    </location>
</feature>
<reference evidence="2 3" key="1">
    <citation type="journal article" date="2016" name="Nat. Commun.">
        <title>Thousands of microbial genomes shed light on interconnected biogeochemical processes in an aquifer system.</title>
        <authorList>
            <person name="Anantharaman K."/>
            <person name="Brown C.T."/>
            <person name="Hug L.A."/>
            <person name="Sharon I."/>
            <person name="Castelle C.J."/>
            <person name="Probst A.J."/>
            <person name="Thomas B.C."/>
            <person name="Singh A."/>
            <person name="Wilkins M.J."/>
            <person name="Karaoz U."/>
            <person name="Brodie E.L."/>
            <person name="Williams K.H."/>
            <person name="Hubbard S.S."/>
            <person name="Banfield J.F."/>
        </authorList>
    </citation>
    <scope>NUCLEOTIDE SEQUENCE [LARGE SCALE GENOMIC DNA]</scope>
</reference>
<comment type="caution">
    <text evidence="2">The sequence shown here is derived from an EMBL/GenBank/DDBJ whole genome shotgun (WGS) entry which is preliminary data.</text>
</comment>
<proteinExistence type="predicted"/>
<dbReference type="AlphaFoldDB" id="A0A1G2HN12"/>
<name>A0A1G2HN12_9BACT</name>
<dbReference type="Proteomes" id="UP000176855">
    <property type="component" value="Unassembled WGS sequence"/>
</dbReference>
<accession>A0A1G2HN12</accession>
<evidence type="ECO:0000256" key="1">
    <source>
        <dbReference type="SAM" id="MobiDB-lite"/>
    </source>
</evidence>
<dbReference type="EMBL" id="MHOO01000012">
    <property type="protein sequence ID" value="OGZ63611.1"/>
    <property type="molecule type" value="Genomic_DNA"/>
</dbReference>
<protein>
    <submittedName>
        <fullName evidence="2">Uncharacterized protein</fullName>
    </submittedName>
</protein>
<feature type="region of interest" description="Disordered" evidence="1">
    <location>
        <begin position="1"/>
        <end position="22"/>
    </location>
</feature>
<dbReference type="STRING" id="1802202.A2730_03620"/>
<gene>
    <name evidence="2" type="ORF">A2730_03620</name>
</gene>
<evidence type="ECO:0000313" key="2">
    <source>
        <dbReference type="EMBL" id="OGZ63611.1"/>
    </source>
</evidence>